<accession>A0A1H1RMJ3</accession>
<organism evidence="1 2">
    <name type="scientific">Corynebacterium timonense</name>
    <dbReference type="NCBI Taxonomy" id="441500"/>
    <lineage>
        <taxon>Bacteria</taxon>
        <taxon>Bacillati</taxon>
        <taxon>Actinomycetota</taxon>
        <taxon>Actinomycetes</taxon>
        <taxon>Mycobacteriales</taxon>
        <taxon>Corynebacteriaceae</taxon>
        <taxon>Corynebacterium</taxon>
    </lineage>
</organism>
<dbReference type="AlphaFoldDB" id="A0A1H1RMJ3"/>
<evidence type="ECO:0000313" key="2">
    <source>
        <dbReference type="Proteomes" id="UP000182237"/>
    </source>
</evidence>
<dbReference type="RefSeq" id="WP_019194462.1">
    <property type="nucleotide sequence ID" value="NZ_LT629765.1"/>
</dbReference>
<reference evidence="1 2" key="1">
    <citation type="submission" date="2016-10" db="EMBL/GenBank/DDBJ databases">
        <authorList>
            <person name="de Groot N.N."/>
        </authorList>
    </citation>
    <scope>NUCLEOTIDE SEQUENCE [LARGE SCALE GENOMIC DNA]</scope>
    <source>
        <strain evidence="1 2">DSM 45434</strain>
    </source>
</reference>
<gene>
    <name evidence="1" type="ORF">SAMN04488539_1539</name>
</gene>
<protein>
    <recommendedName>
        <fullName evidence="3">Bacteriocin biosynthesis cyclodehydratase domain-containing protein</fullName>
    </recommendedName>
</protein>
<keyword evidence="2" id="KW-1185">Reference proteome</keyword>
<dbReference type="eggNOG" id="ENOG5031IRC">
    <property type="taxonomic scope" value="Bacteria"/>
</dbReference>
<dbReference type="Gene3D" id="3.40.50.720">
    <property type="entry name" value="NAD(P)-binding Rossmann-like Domain"/>
    <property type="match status" value="1"/>
</dbReference>
<proteinExistence type="predicted"/>
<evidence type="ECO:0000313" key="1">
    <source>
        <dbReference type="EMBL" id="SDS36925.1"/>
    </source>
</evidence>
<evidence type="ECO:0008006" key="3">
    <source>
        <dbReference type="Google" id="ProtNLM"/>
    </source>
</evidence>
<dbReference type="Proteomes" id="UP000182237">
    <property type="component" value="Chromosome I"/>
</dbReference>
<name>A0A1H1RMJ3_9CORY</name>
<dbReference type="OrthoDB" id="4426339at2"/>
<sequence length="279" mass="29389">MRDSTTVQFAPGATVLLRGPASIQFGIDATRSGVIETPVAAALADVLSCLRVPTRLDALAERARRACGLSENDTLSLVAELVSYRVLLTGTPRPVALIGRSPLAAAITPLLVAARIPVRAPLRGESPERFLDNCDPTIPLVVVDQLSAATIFAHALRRHTGPTFAASLIDARTFLGPLKTGHGGPCLHCTHLYHHDRDANWGRVTRQARANPTPPDPLVVAAGAAAAACIIRRLCGAPDPPGVSAPAPERGTFVVVDPFGPVPFTRDVLDPHPSCPVCY</sequence>
<dbReference type="EMBL" id="LT629765">
    <property type="protein sequence ID" value="SDS36925.1"/>
    <property type="molecule type" value="Genomic_DNA"/>
</dbReference>